<dbReference type="InterPro" id="IPR036259">
    <property type="entry name" value="MFS_trans_sf"/>
</dbReference>
<evidence type="ECO:0000259" key="6">
    <source>
        <dbReference type="PROSITE" id="PS50850"/>
    </source>
</evidence>
<feature type="transmembrane region" description="Helical" evidence="5">
    <location>
        <begin position="325"/>
        <end position="345"/>
    </location>
</feature>
<dbReference type="InterPro" id="IPR011701">
    <property type="entry name" value="MFS"/>
</dbReference>
<feature type="transmembrane region" description="Helical" evidence="5">
    <location>
        <begin position="163"/>
        <end position="181"/>
    </location>
</feature>
<feature type="transmembrane region" description="Helical" evidence="5">
    <location>
        <begin position="74"/>
        <end position="92"/>
    </location>
</feature>
<feature type="domain" description="Major facilitator superfamily (MFS) profile" evidence="6">
    <location>
        <begin position="8"/>
        <end position="384"/>
    </location>
</feature>
<gene>
    <name evidence="7" type="ORF">LARV_02016</name>
</gene>
<keyword evidence="3 5" id="KW-1133">Transmembrane helix</keyword>
<proteinExistence type="predicted"/>
<dbReference type="GO" id="GO:0005886">
    <property type="term" value="C:plasma membrane"/>
    <property type="evidence" value="ECO:0007669"/>
    <property type="project" value="UniProtKB-SubCell"/>
</dbReference>
<dbReference type="CDD" id="cd17478">
    <property type="entry name" value="MFS_FsR"/>
    <property type="match status" value="1"/>
</dbReference>
<reference evidence="7" key="1">
    <citation type="submission" date="2015-07" db="EMBL/GenBank/DDBJ databases">
        <title>Draft Genome Sequences of Anaerolinea thermolimosa IMO-1, Bellilinea caldifistulae GOMI-1, Leptolinea tardivitalis YMTK-2, Levilinea saccharolytica KIBI-1,Longilinea arvoryzae KOME-1, Previously Described as Members of the Anaerolineaceae (Chloroflexi).</title>
        <authorList>
            <person name="Sekiguchi Y."/>
            <person name="Ohashi A."/>
            <person name="Matsuura N."/>
            <person name="Tourlousse M.D."/>
        </authorList>
    </citation>
    <scope>NUCLEOTIDE SEQUENCE [LARGE SCALE GENOMIC DNA]</scope>
    <source>
        <strain evidence="7">KOME-1</strain>
    </source>
</reference>
<feature type="transmembrane region" description="Helical" evidence="5">
    <location>
        <begin position="357"/>
        <end position="379"/>
    </location>
</feature>
<dbReference type="Gene3D" id="1.20.1250.20">
    <property type="entry name" value="MFS general substrate transporter like domains"/>
    <property type="match status" value="2"/>
</dbReference>
<protein>
    <submittedName>
        <fullName evidence="7">Arabinose efflux permease</fullName>
    </submittedName>
</protein>
<dbReference type="InterPro" id="IPR020846">
    <property type="entry name" value="MFS_dom"/>
</dbReference>
<keyword evidence="4 5" id="KW-0472">Membrane</keyword>
<feature type="transmembrane region" description="Helical" evidence="5">
    <location>
        <begin position="297"/>
        <end position="318"/>
    </location>
</feature>
<feature type="transmembrane region" description="Helical" evidence="5">
    <location>
        <begin position="202"/>
        <end position="221"/>
    </location>
</feature>
<dbReference type="GO" id="GO:0022857">
    <property type="term" value="F:transmembrane transporter activity"/>
    <property type="evidence" value="ECO:0007669"/>
    <property type="project" value="InterPro"/>
</dbReference>
<dbReference type="Pfam" id="PF07690">
    <property type="entry name" value="MFS_1"/>
    <property type="match status" value="1"/>
</dbReference>
<feature type="transmembrane region" description="Helical" evidence="5">
    <location>
        <begin position="43"/>
        <end position="62"/>
    </location>
</feature>
<dbReference type="STRING" id="360412.LARV_02016"/>
<sequence length="399" mass="41209">MPLFRDKNFLAAAIGHLLVDSLNGTRAIILTFLSIPLGLSNTMLGLYSTLYVFAGALAQPVFGFLADRVGLRRVVAGGILWMAVFYGLGVAIPGRAALLFLVLASMGSGAFHAAGAAQSTLAGRHSLAGHETLSASLFFVFGQTGYFIGPIIGGIILNRWEPVSLSSMALLALVAGVWASVYHYPAAPVEAKPVGARGAAPAFPWFFILLLALTGGFQSWAQQNVNTFLPKYLSDLGQAPAQYGVLSALFMAGSALGNLAGGGLADRYGRWKVIAVALSCGALPLFLMGQMERGVGLYIIILMAGMCSGAAYSAVVVLSQRLMPGGIALASGLALAFIFSSGSVGTLVSGNIADKVGLAPIFSLSAAISLAGGLFALGLREKKPAGHRVAEIEPTTAQD</sequence>
<dbReference type="Proteomes" id="UP000055060">
    <property type="component" value="Unassembled WGS sequence"/>
</dbReference>
<dbReference type="EMBL" id="DF967972">
    <property type="protein sequence ID" value="GAP14250.1"/>
    <property type="molecule type" value="Genomic_DNA"/>
</dbReference>
<evidence type="ECO:0000256" key="5">
    <source>
        <dbReference type="SAM" id="Phobius"/>
    </source>
</evidence>
<dbReference type="PROSITE" id="PS50850">
    <property type="entry name" value="MFS"/>
    <property type="match status" value="1"/>
</dbReference>
<name>A0A0S7BKR0_9CHLR</name>
<comment type="subcellular location">
    <subcellularLocation>
        <location evidence="1">Cell membrane</location>
        <topology evidence="1">Multi-pass membrane protein</topology>
    </subcellularLocation>
</comment>
<organism evidence="7">
    <name type="scientific">Longilinea arvoryzae</name>
    <dbReference type="NCBI Taxonomy" id="360412"/>
    <lineage>
        <taxon>Bacteria</taxon>
        <taxon>Bacillati</taxon>
        <taxon>Chloroflexota</taxon>
        <taxon>Anaerolineae</taxon>
        <taxon>Anaerolineales</taxon>
        <taxon>Anaerolineaceae</taxon>
        <taxon>Longilinea</taxon>
    </lineage>
</organism>
<dbReference type="PANTHER" id="PTHR43129">
    <property type="entry name" value="FOSMIDOMYCIN RESISTANCE PROTEIN"/>
    <property type="match status" value="1"/>
</dbReference>
<evidence type="ECO:0000313" key="8">
    <source>
        <dbReference type="Proteomes" id="UP000055060"/>
    </source>
</evidence>
<keyword evidence="8" id="KW-1185">Reference proteome</keyword>
<feature type="transmembrane region" description="Helical" evidence="5">
    <location>
        <begin position="241"/>
        <end position="261"/>
    </location>
</feature>
<dbReference type="AlphaFoldDB" id="A0A0S7BKR0"/>
<feature type="transmembrane region" description="Helical" evidence="5">
    <location>
        <begin position="137"/>
        <end position="157"/>
    </location>
</feature>
<evidence type="ECO:0000256" key="4">
    <source>
        <dbReference type="ARBA" id="ARBA00023136"/>
    </source>
</evidence>
<evidence type="ECO:0000313" key="7">
    <source>
        <dbReference type="EMBL" id="GAP14250.1"/>
    </source>
</evidence>
<dbReference type="PANTHER" id="PTHR43129:SF1">
    <property type="entry name" value="FOSMIDOMYCIN RESISTANCE PROTEIN"/>
    <property type="match status" value="1"/>
</dbReference>
<evidence type="ECO:0000256" key="2">
    <source>
        <dbReference type="ARBA" id="ARBA00022692"/>
    </source>
</evidence>
<accession>A0A0S7BKR0</accession>
<evidence type="ECO:0000256" key="3">
    <source>
        <dbReference type="ARBA" id="ARBA00022989"/>
    </source>
</evidence>
<keyword evidence="2 5" id="KW-0812">Transmembrane</keyword>
<dbReference type="SUPFAM" id="SSF103473">
    <property type="entry name" value="MFS general substrate transporter"/>
    <property type="match status" value="1"/>
</dbReference>
<evidence type="ECO:0000256" key="1">
    <source>
        <dbReference type="ARBA" id="ARBA00004651"/>
    </source>
</evidence>
<feature type="transmembrane region" description="Helical" evidence="5">
    <location>
        <begin position="98"/>
        <end position="117"/>
    </location>
</feature>
<dbReference type="OrthoDB" id="9770492at2"/>
<dbReference type="RefSeq" id="WP_075073524.1">
    <property type="nucleotide sequence ID" value="NZ_DF967972.1"/>
</dbReference>